<dbReference type="AlphaFoldDB" id="A0A1X7SWI7"/>
<proteinExistence type="predicted"/>
<dbReference type="InParanoid" id="A0A1X7SWI7"/>
<feature type="compositionally biased region" description="Low complexity" evidence="1">
    <location>
        <begin position="58"/>
        <end position="70"/>
    </location>
</feature>
<feature type="region of interest" description="Disordered" evidence="1">
    <location>
        <begin position="54"/>
        <end position="80"/>
    </location>
</feature>
<name>A0A1X7SWI7_AMPQE</name>
<feature type="compositionally biased region" description="Polar residues" evidence="1">
    <location>
        <begin position="71"/>
        <end position="80"/>
    </location>
</feature>
<dbReference type="EnsemblMetazoa" id="Aqu2.1.06514_001">
    <property type="protein sequence ID" value="Aqu2.1.06514_001"/>
    <property type="gene ID" value="Aqu2.1.06514"/>
</dbReference>
<accession>A0A1X7SWI7</accession>
<evidence type="ECO:0000313" key="2">
    <source>
        <dbReference type="EnsemblMetazoa" id="Aqu2.1.06514_001"/>
    </source>
</evidence>
<evidence type="ECO:0008006" key="3">
    <source>
        <dbReference type="Google" id="ProtNLM"/>
    </source>
</evidence>
<evidence type="ECO:0000256" key="1">
    <source>
        <dbReference type="SAM" id="MobiDB-lite"/>
    </source>
</evidence>
<sequence length="80" mass="8639">SDTWWSSWVTSAKEKSLSALNATKRDLSEFMSTVQRDTSNAVVGVADSVKSYLQQEESVSSGDSTSSSTSAPQTQKSNEE</sequence>
<organism evidence="2">
    <name type="scientific">Amphimedon queenslandica</name>
    <name type="common">Sponge</name>
    <dbReference type="NCBI Taxonomy" id="400682"/>
    <lineage>
        <taxon>Eukaryota</taxon>
        <taxon>Metazoa</taxon>
        <taxon>Porifera</taxon>
        <taxon>Demospongiae</taxon>
        <taxon>Heteroscleromorpha</taxon>
        <taxon>Haplosclerida</taxon>
        <taxon>Niphatidae</taxon>
        <taxon>Amphimedon</taxon>
    </lineage>
</organism>
<reference evidence="2" key="1">
    <citation type="submission" date="2017-05" db="UniProtKB">
        <authorList>
            <consortium name="EnsemblMetazoa"/>
        </authorList>
    </citation>
    <scope>IDENTIFICATION</scope>
</reference>
<dbReference type="OrthoDB" id="73788at2759"/>
<protein>
    <recommendedName>
        <fullName evidence="3">BSD domain-containing protein</fullName>
    </recommendedName>
</protein>